<comment type="caution">
    <text evidence="1">The sequence shown here is derived from an EMBL/GenBank/DDBJ whole genome shotgun (WGS) entry which is preliminary data.</text>
</comment>
<reference evidence="1" key="1">
    <citation type="submission" date="2018-01" db="EMBL/GenBank/DDBJ databases">
        <authorList>
            <person name="Mao J.F."/>
        </authorList>
    </citation>
    <scope>NUCLEOTIDE SEQUENCE</scope>
    <source>
        <strain evidence="1">Huo1</strain>
        <tissue evidence="1">Leaf</tissue>
    </source>
</reference>
<accession>A0A8X8ZD28</accession>
<proteinExistence type="predicted"/>
<keyword evidence="2" id="KW-1185">Reference proteome</keyword>
<sequence length="68" mass="7865">MLESMSPLYRLNNKILALKSRWSNVISSDIILLNSGEEERKLGLESVSRNPDEKKSMLEIVVHPRFHD</sequence>
<organism evidence="1">
    <name type="scientific">Salvia splendens</name>
    <name type="common">Scarlet sage</name>
    <dbReference type="NCBI Taxonomy" id="180675"/>
    <lineage>
        <taxon>Eukaryota</taxon>
        <taxon>Viridiplantae</taxon>
        <taxon>Streptophyta</taxon>
        <taxon>Embryophyta</taxon>
        <taxon>Tracheophyta</taxon>
        <taxon>Spermatophyta</taxon>
        <taxon>Magnoliopsida</taxon>
        <taxon>eudicotyledons</taxon>
        <taxon>Gunneridae</taxon>
        <taxon>Pentapetalae</taxon>
        <taxon>asterids</taxon>
        <taxon>lamiids</taxon>
        <taxon>Lamiales</taxon>
        <taxon>Lamiaceae</taxon>
        <taxon>Nepetoideae</taxon>
        <taxon>Mentheae</taxon>
        <taxon>Salviinae</taxon>
        <taxon>Salvia</taxon>
        <taxon>Salvia subgen. Calosphace</taxon>
        <taxon>core Calosphace</taxon>
    </lineage>
</organism>
<dbReference type="AlphaFoldDB" id="A0A8X8ZD28"/>
<evidence type="ECO:0000313" key="2">
    <source>
        <dbReference type="Proteomes" id="UP000298416"/>
    </source>
</evidence>
<dbReference type="EMBL" id="PNBA02000014">
    <property type="protein sequence ID" value="KAG6400217.1"/>
    <property type="molecule type" value="Genomic_DNA"/>
</dbReference>
<gene>
    <name evidence="1" type="ORF">SASPL_137042</name>
</gene>
<evidence type="ECO:0000313" key="1">
    <source>
        <dbReference type="EMBL" id="KAG6400217.1"/>
    </source>
</evidence>
<reference evidence="1" key="2">
    <citation type="submission" date="2020-08" db="EMBL/GenBank/DDBJ databases">
        <title>Plant Genome Project.</title>
        <authorList>
            <person name="Zhang R.-G."/>
        </authorList>
    </citation>
    <scope>NUCLEOTIDE SEQUENCE</scope>
    <source>
        <strain evidence="1">Huo1</strain>
        <tissue evidence="1">Leaf</tissue>
    </source>
</reference>
<name>A0A8X8ZD28_SALSN</name>
<protein>
    <submittedName>
        <fullName evidence="1">Uncharacterized protein</fullName>
    </submittedName>
</protein>
<dbReference type="Proteomes" id="UP000298416">
    <property type="component" value="Unassembled WGS sequence"/>
</dbReference>